<dbReference type="GO" id="GO:0008168">
    <property type="term" value="F:methyltransferase activity"/>
    <property type="evidence" value="ECO:0007669"/>
    <property type="project" value="TreeGrafter"/>
</dbReference>
<evidence type="ECO:0000313" key="2">
    <source>
        <dbReference type="EMBL" id="OOF95392.1"/>
    </source>
</evidence>
<name>A0A1R3RLM7_ASPC5</name>
<dbReference type="EMBL" id="KV907500">
    <property type="protein sequence ID" value="OOF95392.1"/>
    <property type="molecule type" value="Genomic_DNA"/>
</dbReference>
<dbReference type="SUPFAM" id="SSF53335">
    <property type="entry name" value="S-adenosyl-L-methionine-dependent methyltransferases"/>
    <property type="match status" value="1"/>
</dbReference>
<dbReference type="PANTHER" id="PTHR43591">
    <property type="entry name" value="METHYLTRANSFERASE"/>
    <property type="match status" value="1"/>
</dbReference>
<gene>
    <name evidence="2" type="ORF">ASPCADRAFT_130874</name>
</gene>
<dbReference type="OMA" id="DAYPATH"/>
<reference evidence="3" key="1">
    <citation type="journal article" date="2017" name="Genome Biol.">
        <title>Comparative genomics reveals high biological diversity and specific adaptations in the industrially and medically important fungal genus Aspergillus.</title>
        <authorList>
            <person name="de Vries R.P."/>
            <person name="Riley R."/>
            <person name="Wiebenga A."/>
            <person name="Aguilar-Osorio G."/>
            <person name="Amillis S."/>
            <person name="Uchima C.A."/>
            <person name="Anderluh G."/>
            <person name="Asadollahi M."/>
            <person name="Askin M."/>
            <person name="Barry K."/>
            <person name="Battaglia E."/>
            <person name="Bayram O."/>
            <person name="Benocci T."/>
            <person name="Braus-Stromeyer S.A."/>
            <person name="Caldana C."/>
            <person name="Canovas D."/>
            <person name="Cerqueira G.C."/>
            <person name="Chen F."/>
            <person name="Chen W."/>
            <person name="Choi C."/>
            <person name="Clum A."/>
            <person name="Dos Santos R.A."/>
            <person name="Damasio A.R."/>
            <person name="Diallinas G."/>
            <person name="Emri T."/>
            <person name="Fekete E."/>
            <person name="Flipphi M."/>
            <person name="Freyberg S."/>
            <person name="Gallo A."/>
            <person name="Gournas C."/>
            <person name="Habgood R."/>
            <person name="Hainaut M."/>
            <person name="Harispe M.L."/>
            <person name="Henrissat B."/>
            <person name="Hilden K.S."/>
            <person name="Hope R."/>
            <person name="Hossain A."/>
            <person name="Karabika E."/>
            <person name="Karaffa L."/>
            <person name="Karanyi Z."/>
            <person name="Krasevec N."/>
            <person name="Kuo A."/>
            <person name="Kusch H."/>
            <person name="LaButti K."/>
            <person name="Lagendijk E.L."/>
            <person name="Lapidus A."/>
            <person name="Levasseur A."/>
            <person name="Lindquist E."/>
            <person name="Lipzen A."/>
            <person name="Logrieco A.F."/>
            <person name="MacCabe A."/>
            <person name="Maekelae M.R."/>
            <person name="Malavazi I."/>
            <person name="Melin P."/>
            <person name="Meyer V."/>
            <person name="Mielnichuk N."/>
            <person name="Miskei M."/>
            <person name="Molnar A.P."/>
            <person name="Mule G."/>
            <person name="Ngan C.Y."/>
            <person name="Orejas M."/>
            <person name="Orosz E."/>
            <person name="Ouedraogo J.P."/>
            <person name="Overkamp K.M."/>
            <person name="Park H.-S."/>
            <person name="Perrone G."/>
            <person name="Piumi F."/>
            <person name="Punt P.J."/>
            <person name="Ram A.F."/>
            <person name="Ramon A."/>
            <person name="Rauscher S."/>
            <person name="Record E."/>
            <person name="Riano-Pachon D.M."/>
            <person name="Robert V."/>
            <person name="Roehrig J."/>
            <person name="Ruller R."/>
            <person name="Salamov A."/>
            <person name="Salih N.S."/>
            <person name="Samson R.A."/>
            <person name="Sandor E."/>
            <person name="Sanguinetti M."/>
            <person name="Schuetze T."/>
            <person name="Sepcic K."/>
            <person name="Shelest E."/>
            <person name="Sherlock G."/>
            <person name="Sophianopoulou V."/>
            <person name="Squina F.M."/>
            <person name="Sun H."/>
            <person name="Susca A."/>
            <person name="Todd R.B."/>
            <person name="Tsang A."/>
            <person name="Unkles S.E."/>
            <person name="van de Wiele N."/>
            <person name="van Rossen-Uffink D."/>
            <person name="Oliveira J.V."/>
            <person name="Vesth T.C."/>
            <person name="Visser J."/>
            <person name="Yu J.-H."/>
            <person name="Zhou M."/>
            <person name="Andersen M.R."/>
            <person name="Archer D.B."/>
            <person name="Baker S.E."/>
            <person name="Benoit I."/>
            <person name="Brakhage A.A."/>
            <person name="Braus G.H."/>
            <person name="Fischer R."/>
            <person name="Frisvad J.C."/>
            <person name="Goldman G.H."/>
            <person name="Houbraken J."/>
            <person name="Oakley B."/>
            <person name="Pocsi I."/>
            <person name="Scazzocchio C."/>
            <person name="Seiboth B."/>
            <person name="vanKuyk P.A."/>
            <person name="Wortman J."/>
            <person name="Dyer P.S."/>
            <person name="Grigoriev I.V."/>
        </authorList>
    </citation>
    <scope>NUCLEOTIDE SEQUENCE [LARGE SCALE GENOMIC DNA]</scope>
    <source>
        <strain evidence="3">ITEM 5010</strain>
    </source>
</reference>
<dbReference type="Proteomes" id="UP000188318">
    <property type="component" value="Unassembled WGS sequence"/>
</dbReference>
<evidence type="ECO:0008006" key="4">
    <source>
        <dbReference type="Google" id="ProtNLM"/>
    </source>
</evidence>
<organism evidence="2 3">
    <name type="scientific">Aspergillus carbonarius (strain ITEM 5010)</name>
    <dbReference type="NCBI Taxonomy" id="602072"/>
    <lineage>
        <taxon>Eukaryota</taxon>
        <taxon>Fungi</taxon>
        <taxon>Dikarya</taxon>
        <taxon>Ascomycota</taxon>
        <taxon>Pezizomycotina</taxon>
        <taxon>Eurotiomycetes</taxon>
        <taxon>Eurotiomycetidae</taxon>
        <taxon>Eurotiales</taxon>
        <taxon>Aspergillaceae</taxon>
        <taxon>Aspergillus</taxon>
        <taxon>Aspergillus subgen. Circumdati</taxon>
    </lineage>
</organism>
<feature type="region of interest" description="Disordered" evidence="1">
    <location>
        <begin position="1"/>
        <end position="35"/>
    </location>
</feature>
<dbReference type="PANTHER" id="PTHR43591:SF10">
    <property type="entry name" value="ABC TRANSMEMBRANE TYPE-1 DOMAIN-CONTAINING PROTEIN-RELATED"/>
    <property type="match status" value="1"/>
</dbReference>
<dbReference type="CDD" id="cd02440">
    <property type="entry name" value="AdoMet_MTases"/>
    <property type="match status" value="1"/>
</dbReference>
<dbReference type="InterPro" id="IPR029063">
    <property type="entry name" value="SAM-dependent_MTases_sf"/>
</dbReference>
<dbReference type="AlphaFoldDB" id="A0A1R3RLM7"/>
<feature type="compositionally biased region" description="Polar residues" evidence="1">
    <location>
        <begin position="1"/>
        <end position="11"/>
    </location>
</feature>
<sequence>MDMASTPSQSIHIEPDPNSDDSLWTSELHDPDTDSLQSLTSSVLAYEYRNGRRYAVYGSGRYVLPNDEVGVFPLIKNAFNITRQSECDRIDLLQHIFGMLFGGRLVFAPIPSPQRILDVGTGTGTWAIDVATMYPSAQVTGTDISAHQPSWVPPNLSFIIDDAELEWSYSSQFDLIHMQGLNGAIRDWPRLFKQAYDHLAPDGYLEVKDTDFKATCDDHTIPETSSLRTWENECVRACTLLDQTLTAPAHVRRWMEAAGFLDVEERLFRLPVNSWPKDPELKEIGRFQNFQYMQALSPYALGLLVEVLGWARDETEMLLAGVRENLRDRRLHGYHIVRVVTGRRP</sequence>
<dbReference type="Gene3D" id="3.40.50.150">
    <property type="entry name" value="Vaccinia Virus protein VP39"/>
    <property type="match status" value="1"/>
</dbReference>
<keyword evidence="3" id="KW-1185">Reference proteome</keyword>
<proteinExistence type="predicted"/>
<dbReference type="STRING" id="602072.A0A1R3RLM7"/>
<dbReference type="Pfam" id="PF13489">
    <property type="entry name" value="Methyltransf_23"/>
    <property type="match status" value="1"/>
</dbReference>
<accession>A0A1R3RLM7</accession>
<protein>
    <recommendedName>
        <fullName evidence="4">Methyltransferase domain-containing protein</fullName>
    </recommendedName>
</protein>
<evidence type="ECO:0000313" key="3">
    <source>
        <dbReference type="Proteomes" id="UP000188318"/>
    </source>
</evidence>
<dbReference type="VEuPathDB" id="FungiDB:ASPCADRAFT_130874"/>
<dbReference type="OrthoDB" id="2013972at2759"/>
<evidence type="ECO:0000256" key="1">
    <source>
        <dbReference type="SAM" id="MobiDB-lite"/>
    </source>
</evidence>